<dbReference type="EMBL" id="MH790603">
    <property type="protein sequence ID" value="QBH80175.1"/>
    <property type="molecule type" value="Genomic_DNA"/>
</dbReference>
<reference evidence="2" key="1">
    <citation type="submission" date="2018-08" db="EMBL/GenBank/DDBJ databases">
        <title>HSV2 whole genome sequences from clinical isolates.</title>
        <authorList>
            <person name="Roychoudhury P."/>
            <person name="Greninger A.L."/>
            <person name="Jerome K.R."/>
            <person name="Johnston C."/>
            <person name="Wald A."/>
            <person name="Xie H."/>
        </authorList>
    </citation>
    <scope>NUCLEOTIDE SEQUENCE</scope>
    <source>
        <strain evidence="2">2006-13869CAM</strain>
    </source>
</reference>
<feature type="compositionally biased region" description="Polar residues" evidence="1">
    <location>
        <begin position="18"/>
        <end position="36"/>
    </location>
</feature>
<feature type="region of interest" description="Disordered" evidence="1">
    <location>
        <begin position="1"/>
        <end position="86"/>
    </location>
</feature>
<accession>A0A481TIV2</accession>
<sequence>MAGVLRGGACRKRVAGSESRSGTDAQPGSAHGSTQRPVGRWLPLYPHDRGRLSETPPCPSPSGVTAPAPAVPRNQSDAEGGFYVFN</sequence>
<evidence type="ECO:0000313" key="2">
    <source>
        <dbReference type="EMBL" id="QBH80175.1"/>
    </source>
</evidence>
<name>A0A481TIV2_HHV2</name>
<organismHost>
    <name type="scientific">Homo sapiens</name>
    <name type="common">Human</name>
    <dbReference type="NCBI Taxonomy" id="9606"/>
</organismHost>
<protein>
    <submittedName>
        <fullName evidence="2">Uncharacterized protein</fullName>
    </submittedName>
</protein>
<organism evidence="2">
    <name type="scientific">Human herpesvirus 2</name>
    <name type="common">HHV-2</name>
    <name type="synonym">Human herpes simplex virus 2</name>
    <dbReference type="NCBI Taxonomy" id="10310"/>
    <lineage>
        <taxon>Viruses</taxon>
        <taxon>Duplodnaviria</taxon>
        <taxon>Heunggongvirae</taxon>
        <taxon>Peploviricota</taxon>
        <taxon>Herviviricetes</taxon>
        <taxon>Herpesvirales</taxon>
        <taxon>Orthoherpesviridae</taxon>
        <taxon>Alphaherpesvirinae</taxon>
        <taxon>Simplexvirus</taxon>
        <taxon>Simplexvirus humanalpha2</taxon>
    </lineage>
</organism>
<proteinExistence type="predicted"/>
<evidence type="ECO:0000256" key="1">
    <source>
        <dbReference type="SAM" id="MobiDB-lite"/>
    </source>
</evidence>